<sequence>MRRYYFPIFHNGETQADDVGELFGSAELAAQYGARVARDIASDPDYDRASGTVVVVVDGSGAEIARHGVEGRAEAAEVSD</sequence>
<dbReference type="InterPro" id="IPR054189">
    <property type="entry name" value="DUF6894"/>
</dbReference>
<dbReference type="RefSeq" id="WP_063983351.1">
    <property type="nucleotide sequence ID" value="NZ_NAFL01000192.1"/>
</dbReference>
<gene>
    <name evidence="2" type="ORF">BSZ19_03995</name>
</gene>
<evidence type="ECO:0000313" key="3">
    <source>
        <dbReference type="Proteomes" id="UP000193335"/>
    </source>
</evidence>
<accession>A0A1Y2JWF2</accession>
<dbReference type="EMBL" id="NAFL01000192">
    <property type="protein sequence ID" value="OSJ36470.1"/>
    <property type="molecule type" value="Genomic_DNA"/>
</dbReference>
<name>A0A1Y2JWF2_BRAJP</name>
<dbReference type="AlphaFoldDB" id="A0A1Y2JWF2"/>
<feature type="domain" description="DUF6894" evidence="1">
    <location>
        <begin position="3"/>
        <end position="66"/>
    </location>
</feature>
<protein>
    <recommendedName>
        <fullName evidence="1">DUF6894 domain-containing protein</fullName>
    </recommendedName>
</protein>
<organism evidence="2 3">
    <name type="scientific">Bradyrhizobium japonicum</name>
    <dbReference type="NCBI Taxonomy" id="375"/>
    <lineage>
        <taxon>Bacteria</taxon>
        <taxon>Pseudomonadati</taxon>
        <taxon>Pseudomonadota</taxon>
        <taxon>Alphaproteobacteria</taxon>
        <taxon>Hyphomicrobiales</taxon>
        <taxon>Nitrobacteraceae</taxon>
        <taxon>Bradyrhizobium</taxon>
    </lineage>
</organism>
<dbReference type="Proteomes" id="UP000193335">
    <property type="component" value="Unassembled WGS sequence"/>
</dbReference>
<evidence type="ECO:0000259" key="1">
    <source>
        <dbReference type="Pfam" id="PF21834"/>
    </source>
</evidence>
<reference evidence="2 3" key="1">
    <citation type="submission" date="2017-03" db="EMBL/GenBank/DDBJ databases">
        <title>Whole genome sequences of fourteen strains of Bradyrhizobium canariense and one strain of Bradyrhizobium japonicum isolated from Lupinus (Papilionoideae: Genisteae) species in Algeria.</title>
        <authorList>
            <person name="Crovadore J."/>
            <person name="Chekireb D."/>
            <person name="Brachmann A."/>
            <person name="Chablais R."/>
            <person name="Cochard B."/>
            <person name="Lefort F."/>
        </authorList>
    </citation>
    <scope>NUCLEOTIDE SEQUENCE [LARGE SCALE GENOMIC DNA]</scope>
    <source>
        <strain evidence="2 3">UBMA197</strain>
    </source>
</reference>
<comment type="caution">
    <text evidence="2">The sequence shown here is derived from an EMBL/GenBank/DDBJ whole genome shotgun (WGS) entry which is preliminary data.</text>
</comment>
<evidence type="ECO:0000313" key="2">
    <source>
        <dbReference type="EMBL" id="OSJ36470.1"/>
    </source>
</evidence>
<proteinExistence type="predicted"/>
<dbReference type="Pfam" id="PF21834">
    <property type="entry name" value="DUF6894"/>
    <property type="match status" value="1"/>
</dbReference>